<feature type="transmembrane region" description="Helical" evidence="7">
    <location>
        <begin position="114"/>
        <end position="137"/>
    </location>
</feature>
<comment type="caution">
    <text evidence="9">The sequence shown here is derived from an EMBL/GenBank/DDBJ whole genome shotgun (WGS) entry which is preliminary data.</text>
</comment>
<name>A0ABR2XHY0_9PEZI</name>
<feature type="transmembrane region" description="Helical" evidence="7">
    <location>
        <begin position="230"/>
        <end position="255"/>
    </location>
</feature>
<comment type="subcellular location">
    <subcellularLocation>
        <location evidence="1">Membrane</location>
        <topology evidence="1">Multi-pass membrane protein</topology>
    </subcellularLocation>
</comment>
<feature type="domain" description="Rhodopsin" evidence="8">
    <location>
        <begin position="54"/>
        <end position="292"/>
    </location>
</feature>
<dbReference type="PANTHER" id="PTHR33048:SF124">
    <property type="entry name" value="INTEGRAL MEMBRANE PROTEIN"/>
    <property type="match status" value="1"/>
</dbReference>
<dbReference type="EMBL" id="JARVKM010000051">
    <property type="protein sequence ID" value="KAK9773430.1"/>
    <property type="molecule type" value="Genomic_DNA"/>
</dbReference>
<gene>
    <name evidence="9" type="ORF">SCAR479_09963</name>
</gene>
<keyword evidence="10" id="KW-1185">Reference proteome</keyword>
<reference evidence="9 10" key="1">
    <citation type="submission" date="2024-02" db="EMBL/GenBank/DDBJ databases">
        <title>First draft genome assembly of two strains of Seiridium cardinale.</title>
        <authorList>
            <person name="Emiliani G."/>
            <person name="Scali E."/>
        </authorList>
    </citation>
    <scope>NUCLEOTIDE SEQUENCE [LARGE SCALE GENOMIC DNA]</scope>
    <source>
        <strain evidence="9 10">BM-138-000479</strain>
    </source>
</reference>
<keyword evidence="2 7" id="KW-0812">Transmembrane</keyword>
<keyword evidence="4 7" id="KW-0472">Membrane</keyword>
<evidence type="ECO:0000256" key="5">
    <source>
        <dbReference type="ARBA" id="ARBA00038359"/>
    </source>
</evidence>
<sequence length="399" mass="44793">MAFPIVNGTEVIMEPPEGYHVDFAHPTYDTSTIHSHYWAFGIEFPIATLFLAQRVYTSLFVLRKFRIDDYMIVVAWVFTTAAQCMILHCVHQGILGVHIWEISSDEAIYETTLIHATTLTVIPGTVLAKLVLCIFYYRLSPVVWYRYTIAFTAFITVAAFTSVWCSVQFACKPIEAAWNLRLYTGDNCIGRPPVYMLQAVMGGITDLLLMVLPIQTVIGLQMSLKYKFALFCWFGTGLITLGAALARLVVLVPALKDSDTTWVLGPGTLWLIVEANLIIICGTLPTFKVFLNHVAPKLLRDSKNTSNGSEWSGRNKRTGGNENGLRYALRTFGSSQTKRRQFDTIDEIEHGDNADRRWKPTLDSQAEAIKGANRTKSQYSDEEAIMPNTISTTESYATR</sequence>
<comment type="similarity">
    <text evidence="5">Belongs to the SAT4 family.</text>
</comment>
<evidence type="ECO:0000256" key="4">
    <source>
        <dbReference type="ARBA" id="ARBA00023136"/>
    </source>
</evidence>
<evidence type="ECO:0000256" key="2">
    <source>
        <dbReference type="ARBA" id="ARBA00022692"/>
    </source>
</evidence>
<evidence type="ECO:0000313" key="10">
    <source>
        <dbReference type="Proteomes" id="UP001465668"/>
    </source>
</evidence>
<feature type="transmembrane region" description="Helical" evidence="7">
    <location>
        <begin position="267"/>
        <end position="291"/>
    </location>
</feature>
<evidence type="ECO:0000256" key="7">
    <source>
        <dbReference type="SAM" id="Phobius"/>
    </source>
</evidence>
<evidence type="ECO:0000256" key="6">
    <source>
        <dbReference type="SAM" id="MobiDB-lite"/>
    </source>
</evidence>
<feature type="compositionally biased region" description="Polar residues" evidence="6">
    <location>
        <begin position="388"/>
        <end position="399"/>
    </location>
</feature>
<feature type="transmembrane region" description="Helical" evidence="7">
    <location>
        <begin position="195"/>
        <end position="218"/>
    </location>
</feature>
<dbReference type="InterPro" id="IPR049326">
    <property type="entry name" value="Rhodopsin_dom_fungi"/>
</dbReference>
<evidence type="ECO:0000313" key="9">
    <source>
        <dbReference type="EMBL" id="KAK9773430.1"/>
    </source>
</evidence>
<dbReference type="InterPro" id="IPR052337">
    <property type="entry name" value="SAT4-like"/>
</dbReference>
<dbReference type="Pfam" id="PF20684">
    <property type="entry name" value="Fung_rhodopsin"/>
    <property type="match status" value="1"/>
</dbReference>
<evidence type="ECO:0000256" key="3">
    <source>
        <dbReference type="ARBA" id="ARBA00022989"/>
    </source>
</evidence>
<dbReference type="PANTHER" id="PTHR33048">
    <property type="entry name" value="PTH11-LIKE INTEGRAL MEMBRANE PROTEIN (AFU_ORTHOLOGUE AFUA_5G11245)"/>
    <property type="match status" value="1"/>
</dbReference>
<dbReference type="Proteomes" id="UP001465668">
    <property type="component" value="Unassembled WGS sequence"/>
</dbReference>
<organism evidence="9 10">
    <name type="scientific">Seiridium cardinale</name>
    <dbReference type="NCBI Taxonomy" id="138064"/>
    <lineage>
        <taxon>Eukaryota</taxon>
        <taxon>Fungi</taxon>
        <taxon>Dikarya</taxon>
        <taxon>Ascomycota</taxon>
        <taxon>Pezizomycotina</taxon>
        <taxon>Sordariomycetes</taxon>
        <taxon>Xylariomycetidae</taxon>
        <taxon>Amphisphaeriales</taxon>
        <taxon>Sporocadaceae</taxon>
        <taxon>Seiridium</taxon>
    </lineage>
</organism>
<proteinExistence type="inferred from homology"/>
<protein>
    <submittedName>
        <fullName evidence="9">Integral membrane protein</fullName>
    </submittedName>
</protein>
<accession>A0ABR2XHY0</accession>
<evidence type="ECO:0000256" key="1">
    <source>
        <dbReference type="ARBA" id="ARBA00004141"/>
    </source>
</evidence>
<feature type="region of interest" description="Disordered" evidence="6">
    <location>
        <begin position="304"/>
        <end position="323"/>
    </location>
</feature>
<feature type="transmembrane region" description="Helical" evidence="7">
    <location>
        <begin position="73"/>
        <end position="94"/>
    </location>
</feature>
<evidence type="ECO:0000259" key="8">
    <source>
        <dbReference type="Pfam" id="PF20684"/>
    </source>
</evidence>
<feature type="region of interest" description="Disordered" evidence="6">
    <location>
        <begin position="353"/>
        <end position="399"/>
    </location>
</feature>
<keyword evidence="3 7" id="KW-1133">Transmembrane helix</keyword>
<feature type="transmembrane region" description="Helical" evidence="7">
    <location>
        <begin position="35"/>
        <end position="52"/>
    </location>
</feature>
<feature type="transmembrane region" description="Helical" evidence="7">
    <location>
        <begin position="149"/>
        <end position="170"/>
    </location>
</feature>